<dbReference type="PANTHER" id="PTHR34700:SF4">
    <property type="entry name" value="PHAGE-LIKE ELEMENT PBSX PROTEIN XKDP"/>
    <property type="match status" value="1"/>
</dbReference>
<dbReference type="Pfam" id="PF01476">
    <property type="entry name" value="LysM"/>
    <property type="match status" value="1"/>
</dbReference>
<dbReference type="PANTHER" id="PTHR34700">
    <property type="entry name" value="POTASSIUM BINDING PROTEIN KBP"/>
    <property type="match status" value="1"/>
</dbReference>
<organism evidence="4">
    <name type="scientific">Acidithiobacillus sulfuriphilus</name>
    <dbReference type="NCBI Taxonomy" id="1867749"/>
    <lineage>
        <taxon>Bacteria</taxon>
        <taxon>Pseudomonadati</taxon>
        <taxon>Pseudomonadota</taxon>
        <taxon>Acidithiobacillia</taxon>
        <taxon>Acidithiobacillales</taxon>
        <taxon>Acidithiobacillaceae</taxon>
        <taxon>Acidithiobacillus</taxon>
    </lineage>
</organism>
<protein>
    <submittedName>
        <fullName evidence="4">LysM domain-containing protein</fullName>
    </submittedName>
</protein>
<comment type="caution">
    <text evidence="4">The sequence shown here is derived from an EMBL/GenBank/DDBJ whole genome shotgun (WGS) entry which is preliminary data.</text>
</comment>
<dbReference type="InterPro" id="IPR052196">
    <property type="entry name" value="Bact_Kbp"/>
</dbReference>
<evidence type="ECO:0000256" key="1">
    <source>
        <dbReference type="SAM" id="MobiDB-lite"/>
    </source>
</evidence>
<reference evidence="4" key="1">
    <citation type="submission" date="2018-10" db="EMBL/GenBank/DDBJ databases">
        <title>Acidithiobacillus sulfuriphilus sp. nov.: an extremely acidophilic sulfur-oxidizing chemolithotroph isolated from a neutral pH environment.</title>
        <authorList>
            <person name="Falagan C."/>
            <person name="Moya-Beltran A."/>
            <person name="Quatrini R."/>
            <person name="Johnson D.B."/>
        </authorList>
    </citation>
    <scope>NUCLEOTIDE SEQUENCE [LARGE SCALE GENOMIC DNA]</scope>
    <source>
        <strain evidence="4">CJ-2</strain>
    </source>
</reference>
<proteinExistence type="predicted"/>
<feature type="chain" id="PRO_5018058143" evidence="2">
    <location>
        <begin position="26"/>
        <end position="351"/>
    </location>
</feature>
<dbReference type="PROSITE" id="PS51782">
    <property type="entry name" value="LYSM"/>
    <property type="match status" value="1"/>
</dbReference>
<dbReference type="OrthoDB" id="5289978at2"/>
<sequence>MKAKPWLYLALCAGILGLDTLPALAAPAASGIQMVQSYVVKPGDTLWGIAGRFLKNPWEWPEIWHRNPKIHNPNLIYPGDRILLERNAQGQLQFSVVTLHPRMGVAPLPTIATGEIMPFLGNPGVIGSKHAYEALPYLAAARSQQTIFSVGDHLFARGLEGAPVGTRYSIISLGPELRRPGVQRPLGYALNDIGEAVLRRNGPAGEVEITVAKREISLGDRLVVLAKGNIPHYFPSTPRRPVSASIIAAISGAPELMTGQVVILDQGRDAGLEPGNVLQVTAPLPATPNAVTGKAFALPPEGIGTAMVFRVFAQVSYAVITSAQRGIAIGDQLRNPPSATAPSPAGGPGAG</sequence>
<dbReference type="InterPro" id="IPR036779">
    <property type="entry name" value="LysM_dom_sf"/>
</dbReference>
<dbReference type="CDD" id="cd00118">
    <property type="entry name" value="LysM"/>
    <property type="match status" value="1"/>
</dbReference>
<feature type="signal peptide" evidence="2">
    <location>
        <begin position="1"/>
        <end position="25"/>
    </location>
</feature>
<dbReference type="SUPFAM" id="SSF54106">
    <property type="entry name" value="LysM domain"/>
    <property type="match status" value="1"/>
</dbReference>
<dbReference type="AlphaFoldDB" id="A0A3M8RCA3"/>
<feature type="region of interest" description="Disordered" evidence="1">
    <location>
        <begin position="331"/>
        <end position="351"/>
    </location>
</feature>
<keyword evidence="2" id="KW-0732">Signal</keyword>
<dbReference type="InterPro" id="IPR018392">
    <property type="entry name" value="LysM"/>
</dbReference>
<evidence type="ECO:0000313" key="4">
    <source>
        <dbReference type="EMBL" id="RNF64784.1"/>
    </source>
</evidence>
<evidence type="ECO:0000256" key="2">
    <source>
        <dbReference type="SAM" id="SignalP"/>
    </source>
</evidence>
<feature type="domain" description="LysM" evidence="3">
    <location>
        <begin position="36"/>
        <end position="84"/>
    </location>
</feature>
<evidence type="ECO:0000259" key="3">
    <source>
        <dbReference type="PROSITE" id="PS51782"/>
    </source>
</evidence>
<dbReference type="RefSeq" id="WP_123102992.1">
    <property type="nucleotide sequence ID" value="NZ_CP127527.1"/>
</dbReference>
<gene>
    <name evidence="4" type="ORF">EC580_05550</name>
</gene>
<accession>A0A3M8RCA3</accession>
<dbReference type="Gene3D" id="3.10.350.10">
    <property type="entry name" value="LysM domain"/>
    <property type="match status" value="1"/>
</dbReference>
<name>A0A3M8RCA3_9PROT</name>
<dbReference type="SMART" id="SM00257">
    <property type="entry name" value="LysM"/>
    <property type="match status" value="1"/>
</dbReference>
<dbReference type="EMBL" id="RIZI01000148">
    <property type="protein sequence ID" value="RNF64784.1"/>
    <property type="molecule type" value="Genomic_DNA"/>
</dbReference>